<keyword evidence="1 3" id="KW-0996">Nickel insertion</keyword>
<keyword evidence="6" id="KW-1185">Reference proteome</keyword>
<keyword evidence="4" id="KW-0732">Signal</keyword>
<dbReference type="InterPro" id="IPR002639">
    <property type="entry name" value="UreF"/>
</dbReference>
<gene>
    <name evidence="3 5" type="primary">ureF</name>
    <name evidence="5" type="ORF">GCM10007291_06100</name>
</gene>
<evidence type="ECO:0000313" key="6">
    <source>
        <dbReference type="Proteomes" id="UP000658305"/>
    </source>
</evidence>
<evidence type="ECO:0000256" key="1">
    <source>
        <dbReference type="ARBA" id="ARBA00022988"/>
    </source>
</evidence>
<comment type="caution">
    <text evidence="5">The sequence shown here is derived from an EMBL/GenBank/DDBJ whole genome shotgun (WGS) entry which is preliminary data.</text>
</comment>
<dbReference type="PANTHER" id="PTHR33620">
    <property type="entry name" value="UREASE ACCESSORY PROTEIN F"/>
    <property type="match status" value="1"/>
</dbReference>
<feature type="signal peptide" evidence="4">
    <location>
        <begin position="1"/>
        <end position="19"/>
    </location>
</feature>
<accession>A0ABQ3F7K6</accession>
<dbReference type="Proteomes" id="UP000658305">
    <property type="component" value="Unassembled WGS sequence"/>
</dbReference>
<dbReference type="PIRSF" id="PIRSF009467">
    <property type="entry name" value="Ureas_acces_UreF"/>
    <property type="match status" value="1"/>
</dbReference>
<evidence type="ECO:0000313" key="5">
    <source>
        <dbReference type="EMBL" id="GHC11916.1"/>
    </source>
</evidence>
<sequence length="243" mass="25680">MAMAAPWGMIMGATITAPSAITMATASSMSMAEATDRLHLVQWLSPAFPIGAFAYSQGLEWAIAEGGLTSIETLHPWVRAVLHHGSGRVDGILLARARTGDDPQMLADLALAFATAAERETEMLEQGAAFARAHLAMTGIVLPEGLPYAVAVGLATRPLRVTTEEVLTLWLHGLAAQLMSAAVRFVPLGQGAGQRLLRELAPGLTTLAAELASTPLDDISGFTPGADLAAMRHETMDIRIFRT</sequence>
<proteinExistence type="inferred from homology"/>
<dbReference type="InterPro" id="IPR038277">
    <property type="entry name" value="UreF_sf"/>
</dbReference>
<comment type="subunit">
    <text evidence="3">UreD, UreF and UreG form a complex that acts as a GTP-hydrolysis-dependent molecular chaperone, activating the urease apoprotein by helping to assemble the nickel containing metallocenter of UreC. The UreE protein probably delivers the nickel.</text>
</comment>
<reference evidence="6" key="1">
    <citation type="journal article" date="2019" name="Int. J. Syst. Evol. Microbiol.">
        <title>The Global Catalogue of Microorganisms (GCM) 10K type strain sequencing project: providing services to taxonomists for standard genome sequencing and annotation.</title>
        <authorList>
            <consortium name="The Broad Institute Genomics Platform"/>
            <consortium name="The Broad Institute Genome Sequencing Center for Infectious Disease"/>
            <person name="Wu L."/>
            <person name="Ma J."/>
        </authorList>
    </citation>
    <scope>NUCLEOTIDE SEQUENCE [LARGE SCALE GENOMIC DNA]</scope>
    <source>
        <strain evidence="6">KCTC 23298</strain>
    </source>
</reference>
<dbReference type="Pfam" id="PF01730">
    <property type="entry name" value="UreF"/>
    <property type="match status" value="1"/>
</dbReference>
<dbReference type="EMBL" id="BMYI01000001">
    <property type="protein sequence ID" value="GHC11916.1"/>
    <property type="molecule type" value="Genomic_DNA"/>
</dbReference>
<keyword evidence="2 3" id="KW-0143">Chaperone</keyword>
<protein>
    <recommendedName>
        <fullName evidence="3">Urease accessory protein UreF</fullName>
    </recommendedName>
</protein>
<evidence type="ECO:0000256" key="3">
    <source>
        <dbReference type="HAMAP-Rule" id="MF_01385"/>
    </source>
</evidence>
<name>A0ABQ3F7K6_9RHOB</name>
<comment type="subcellular location">
    <subcellularLocation>
        <location evidence="3">Cytoplasm</location>
    </subcellularLocation>
</comment>
<evidence type="ECO:0000256" key="4">
    <source>
        <dbReference type="SAM" id="SignalP"/>
    </source>
</evidence>
<evidence type="ECO:0000256" key="2">
    <source>
        <dbReference type="ARBA" id="ARBA00023186"/>
    </source>
</evidence>
<comment type="similarity">
    <text evidence="3">Belongs to the UreF family.</text>
</comment>
<dbReference type="HAMAP" id="MF_01385">
    <property type="entry name" value="UreF"/>
    <property type="match status" value="1"/>
</dbReference>
<dbReference type="PANTHER" id="PTHR33620:SF1">
    <property type="entry name" value="UREASE ACCESSORY PROTEIN F"/>
    <property type="match status" value="1"/>
</dbReference>
<keyword evidence="3" id="KW-0963">Cytoplasm</keyword>
<dbReference type="Gene3D" id="1.10.4190.10">
    <property type="entry name" value="Urease accessory protein UreF"/>
    <property type="match status" value="1"/>
</dbReference>
<feature type="chain" id="PRO_5046417326" description="Urease accessory protein UreF" evidence="4">
    <location>
        <begin position="20"/>
        <end position="243"/>
    </location>
</feature>
<organism evidence="5 6">
    <name type="scientific">Gemmobacter nanjingensis</name>
    <dbReference type="NCBI Taxonomy" id="488454"/>
    <lineage>
        <taxon>Bacteria</taxon>
        <taxon>Pseudomonadati</taxon>
        <taxon>Pseudomonadota</taxon>
        <taxon>Alphaproteobacteria</taxon>
        <taxon>Rhodobacterales</taxon>
        <taxon>Paracoccaceae</taxon>
        <taxon>Gemmobacter</taxon>
    </lineage>
</organism>
<comment type="function">
    <text evidence="3">Required for maturation of urease via the functional incorporation of the urease nickel metallocenter.</text>
</comment>